<protein>
    <recommendedName>
        <fullName evidence="4">DUF922 domain-containing protein</fullName>
    </recommendedName>
</protein>
<dbReference type="OrthoDB" id="5431540at2"/>
<evidence type="ECO:0008006" key="4">
    <source>
        <dbReference type="Google" id="ProtNLM"/>
    </source>
</evidence>
<keyword evidence="3" id="KW-1185">Reference proteome</keyword>
<sequence length="225" mass="25535">MSIITKRTHPSIKKGILYCMAGLFLTLLLFNTGKAQFTDSTRDVNWSPSGLTFDNFRVVQPARKKQTLSVGAVTSSQPGVEVSVSNTDLQRVLKISMTNRFSYNKSWVSADALQDSGLLKHEQGHFDLNEIYTRKTYQQLKQIRFTNNFQAEIAKVMTIMNKELSKVQQIYERQTLHGLLLANQAKWNENIQATLSALPPYEGQYISQTLPPEDDAPKASDLRYQ</sequence>
<dbReference type="RefSeq" id="WP_139188112.1">
    <property type="nucleotide sequence ID" value="NZ_FNQY01000008.1"/>
</dbReference>
<dbReference type="Proteomes" id="UP000199041">
    <property type="component" value="Unassembled WGS sequence"/>
</dbReference>
<feature type="region of interest" description="Disordered" evidence="1">
    <location>
        <begin position="206"/>
        <end position="225"/>
    </location>
</feature>
<dbReference type="EMBL" id="FNQY01000008">
    <property type="protein sequence ID" value="SEA11188.1"/>
    <property type="molecule type" value="Genomic_DNA"/>
</dbReference>
<dbReference type="InterPro" id="IPR010321">
    <property type="entry name" value="DUF922"/>
</dbReference>
<evidence type="ECO:0000313" key="2">
    <source>
        <dbReference type="EMBL" id="SEA11188.1"/>
    </source>
</evidence>
<evidence type="ECO:0000256" key="1">
    <source>
        <dbReference type="SAM" id="MobiDB-lite"/>
    </source>
</evidence>
<dbReference type="AlphaFoldDB" id="A0A1H3YJS4"/>
<gene>
    <name evidence="2" type="ORF">SAMN05192529_10896</name>
</gene>
<evidence type="ECO:0000313" key="3">
    <source>
        <dbReference type="Proteomes" id="UP000199041"/>
    </source>
</evidence>
<feature type="compositionally biased region" description="Basic and acidic residues" evidence="1">
    <location>
        <begin position="215"/>
        <end position="225"/>
    </location>
</feature>
<name>A0A1H3YJS4_9BACT</name>
<reference evidence="2 3" key="1">
    <citation type="submission" date="2016-10" db="EMBL/GenBank/DDBJ databases">
        <authorList>
            <person name="de Groot N.N."/>
        </authorList>
    </citation>
    <scope>NUCLEOTIDE SEQUENCE [LARGE SCALE GENOMIC DNA]</scope>
    <source>
        <strain evidence="2 3">Vu-144</strain>
    </source>
</reference>
<dbReference type="Pfam" id="PF06037">
    <property type="entry name" value="DUF922"/>
    <property type="match status" value="1"/>
</dbReference>
<dbReference type="STRING" id="551991.SAMN05192529_10896"/>
<proteinExistence type="predicted"/>
<organism evidence="2 3">
    <name type="scientific">Arachidicoccus rhizosphaerae</name>
    <dbReference type="NCBI Taxonomy" id="551991"/>
    <lineage>
        <taxon>Bacteria</taxon>
        <taxon>Pseudomonadati</taxon>
        <taxon>Bacteroidota</taxon>
        <taxon>Chitinophagia</taxon>
        <taxon>Chitinophagales</taxon>
        <taxon>Chitinophagaceae</taxon>
        <taxon>Arachidicoccus</taxon>
    </lineage>
</organism>
<accession>A0A1H3YJS4</accession>